<feature type="compositionally biased region" description="Basic and acidic residues" evidence="1">
    <location>
        <begin position="232"/>
        <end position="248"/>
    </location>
</feature>
<evidence type="ECO:0000256" key="1">
    <source>
        <dbReference type="SAM" id="MobiDB-lite"/>
    </source>
</evidence>
<feature type="region of interest" description="Disordered" evidence="1">
    <location>
        <begin position="358"/>
        <end position="386"/>
    </location>
</feature>
<feature type="compositionally biased region" description="Basic residues" evidence="1">
    <location>
        <begin position="377"/>
        <end position="386"/>
    </location>
</feature>
<keyword evidence="3" id="KW-1185">Reference proteome</keyword>
<protein>
    <submittedName>
        <fullName evidence="2">Uncharacterized protein</fullName>
    </submittedName>
</protein>
<organism evidence="2 3">
    <name type="scientific">Cryptococcus depauperatus CBS 7841</name>
    <dbReference type="NCBI Taxonomy" id="1295531"/>
    <lineage>
        <taxon>Eukaryota</taxon>
        <taxon>Fungi</taxon>
        <taxon>Dikarya</taxon>
        <taxon>Basidiomycota</taxon>
        <taxon>Agaricomycotina</taxon>
        <taxon>Tremellomycetes</taxon>
        <taxon>Tremellales</taxon>
        <taxon>Cryptococcaceae</taxon>
        <taxon>Cryptococcus</taxon>
    </lineage>
</organism>
<dbReference type="Proteomes" id="UP000094043">
    <property type="component" value="Chromosome 3"/>
</dbReference>
<dbReference type="RefSeq" id="XP_066068338.1">
    <property type="nucleotide sequence ID" value="XM_066212241.1"/>
</dbReference>
<dbReference type="GeneID" id="91087032"/>
<dbReference type="OrthoDB" id="2575056at2759"/>
<name>A0A1E3IB99_9TREE</name>
<feature type="compositionally biased region" description="Low complexity" evidence="1">
    <location>
        <begin position="22"/>
        <end position="32"/>
    </location>
</feature>
<dbReference type="EMBL" id="CP143786">
    <property type="protein sequence ID" value="WVN87638.1"/>
    <property type="molecule type" value="Genomic_DNA"/>
</dbReference>
<accession>A0A1E3IB99</accession>
<dbReference type="AlphaFoldDB" id="A0A1E3IB99"/>
<feature type="region of interest" description="Disordered" evidence="1">
    <location>
        <begin position="13"/>
        <end position="32"/>
    </location>
</feature>
<dbReference type="KEGG" id="cdep:91087032"/>
<evidence type="ECO:0000313" key="2">
    <source>
        <dbReference type="EMBL" id="WVN87638.1"/>
    </source>
</evidence>
<proteinExistence type="predicted"/>
<sequence length="552" mass="61974">MINAPRVLLHSFQRQHQQEPLSPSRASTSASQASYSTYASQFSQASRSPFSKTQTRDYLVLESNNSIHHGSIASSSRTGTGKSSIKLRNPFKKKNDLVSQIEKAEKLERERAYKQQLKEEETTTKKSGLVRQGTKILKRRFSLNREFKATMAPWVSKQGHEEEEEMIMLEDGNPFQSSLSFQAPISTFNSNLILGSNRIGLDYDSYSDRQVISGPKPIRSDSLVKIQSRLNDAAKHQSIEEHSQEATPKKPRPKARPKSIYMKRPLSTVLMPSSVKNAAKTLKTDLPRPIDFSRHITTKEELLNCPLPLHTPQGLPSRYRPYGTTIFDIYPDEDLDYHPTPPFSTRDSAPNFTFSSTYLQNRTADERSNQSTNIGRPIKRTSPSKRHSRVFALPNALFDLWQYGLDDIEAQEVDDEDLVRRRVLPIFAHIRSSGKIPTRGNGHTRNNSQEPSNYMTQGFRMEISSPSASSRESESLGSGGVVHGSVERAHVMSLKYAKPKTAKAKSNVSSPLDAYFSDFGGAHPLGDLTDSFEDYSPTEPSFAINKPMGEAF</sequence>
<evidence type="ECO:0000313" key="3">
    <source>
        <dbReference type="Proteomes" id="UP000094043"/>
    </source>
</evidence>
<gene>
    <name evidence="2" type="ORF">L203_102821</name>
</gene>
<reference evidence="2" key="2">
    <citation type="journal article" date="2022" name="Elife">
        <title>Obligate sexual reproduction of a homothallic fungus closely related to the Cryptococcus pathogenic species complex.</title>
        <authorList>
            <person name="Passer A.R."/>
            <person name="Clancey S.A."/>
            <person name="Shea T."/>
            <person name="David-Palma M."/>
            <person name="Averette A.F."/>
            <person name="Boekhout T."/>
            <person name="Porcel B.M."/>
            <person name="Nowrousian M."/>
            <person name="Cuomo C.A."/>
            <person name="Sun S."/>
            <person name="Heitman J."/>
            <person name="Coelho M.A."/>
        </authorList>
    </citation>
    <scope>NUCLEOTIDE SEQUENCE</scope>
    <source>
        <strain evidence="2">CBS 7841</strain>
    </source>
</reference>
<feature type="region of interest" description="Disordered" evidence="1">
    <location>
        <begin position="232"/>
        <end position="258"/>
    </location>
</feature>
<reference evidence="2" key="1">
    <citation type="submission" date="2016-06" db="EMBL/GenBank/DDBJ databases">
        <authorList>
            <person name="Cuomo C."/>
            <person name="Litvintseva A."/>
            <person name="Heitman J."/>
            <person name="Chen Y."/>
            <person name="Sun S."/>
            <person name="Springer D."/>
            <person name="Dromer F."/>
            <person name="Young S."/>
            <person name="Zeng Q."/>
            <person name="Chapman S."/>
            <person name="Gujja S."/>
            <person name="Saif S."/>
            <person name="Birren B."/>
        </authorList>
    </citation>
    <scope>NUCLEOTIDE SEQUENCE</scope>
    <source>
        <strain evidence="2">CBS 7841</strain>
    </source>
</reference>
<dbReference type="VEuPathDB" id="FungiDB:L203_04622"/>
<reference evidence="2" key="3">
    <citation type="submission" date="2024-01" db="EMBL/GenBank/DDBJ databases">
        <authorList>
            <person name="Coelho M.A."/>
            <person name="David-Palma M."/>
            <person name="Shea T."/>
            <person name="Sun S."/>
            <person name="Cuomo C.A."/>
            <person name="Heitman J."/>
        </authorList>
    </citation>
    <scope>NUCLEOTIDE SEQUENCE</scope>
    <source>
        <strain evidence="2">CBS 7841</strain>
    </source>
</reference>